<organism evidence="2 3">
    <name type="scientific">Synergistes jonesii</name>
    <dbReference type="NCBI Taxonomy" id="2754"/>
    <lineage>
        <taxon>Bacteria</taxon>
        <taxon>Thermotogati</taxon>
        <taxon>Synergistota</taxon>
        <taxon>Synergistia</taxon>
        <taxon>Synergistales</taxon>
        <taxon>Synergistaceae</taxon>
        <taxon>Synergistes</taxon>
    </lineage>
</organism>
<dbReference type="EMBL" id="JMKI01000054">
    <property type="protein sequence ID" value="KEJ91216.1"/>
    <property type="molecule type" value="Genomic_DNA"/>
</dbReference>
<dbReference type="InterPro" id="IPR011852">
    <property type="entry name" value="TRAP_TAXI"/>
</dbReference>
<reference evidence="2 3" key="1">
    <citation type="submission" date="2014-04" db="EMBL/GenBank/DDBJ databases">
        <title>Draft Genome Sequence of Synergistes jonesii.</title>
        <authorList>
            <person name="Coil D.A."/>
            <person name="Eisen J.A."/>
            <person name="Holland-Moritz H.E."/>
        </authorList>
    </citation>
    <scope>NUCLEOTIDE SEQUENCE [LARGE SCALE GENOMIC DNA]</scope>
    <source>
        <strain evidence="2 3">78-1</strain>
    </source>
</reference>
<keyword evidence="1" id="KW-0732">Signal</keyword>
<evidence type="ECO:0000313" key="3">
    <source>
        <dbReference type="Proteomes" id="UP000027665"/>
    </source>
</evidence>
<dbReference type="NCBIfam" id="TIGR02122">
    <property type="entry name" value="TRAP_TAXI"/>
    <property type="match status" value="1"/>
</dbReference>
<dbReference type="RefSeq" id="WP_037978481.1">
    <property type="nucleotide sequence ID" value="NZ_CAMETI010000002.1"/>
</dbReference>
<dbReference type="STRING" id="2754.EH55_11730"/>
<evidence type="ECO:0000256" key="1">
    <source>
        <dbReference type="SAM" id="SignalP"/>
    </source>
</evidence>
<gene>
    <name evidence="2" type="ORF">EH55_11730</name>
</gene>
<dbReference type="PANTHER" id="PTHR42941:SF1">
    <property type="entry name" value="SLL1037 PROTEIN"/>
    <property type="match status" value="1"/>
</dbReference>
<sequence length="335" mass="35781">MKKLATLILLITIAAVAAAPAAAAPAPQKDWPAQLKFMAGPPGGNWFALGSAMADMWSKNTISVTSSTGGGVSNIINANGHKGDFGFSVTSLLGAAIKGEQDFMGRPAKNAAILANLYTQYTYFIMRKDFAEKNKITKLGDIFEKKIPVKMATLKPGTSSEFVVKSLFVKGYGVTYNDIKKMGGSMEFASYEGGADLIADGHIDLFIFSVGRVASIVMNIESKADIVCLPVDDGALKALSDAYGTVAFTIEPGIYKSVKKPVKTVGDYTCIVVRDDIPDSLAYDLCKALWENKASLAKAVKDIDELTPQIAVPDGVPTQAGALKYWKELQAKTKK</sequence>
<keyword evidence="3" id="KW-1185">Reference proteome</keyword>
<evidence type="ECO:0000313" key="2">
    <source>
        <dbReference type="EMBL" id="KEJ91216.1"/>
    </source>
</evidence>
<feature type="signal peptide" evidence="1">
    <location>
        <begin position="1"/>
        <end position="17"/>
    </location>
</feature>
<dbReference type="Gene3D" id="3.40.190.10">
    <property type="entry name" value="Periplasmic binding protein-like II"/>
    <property type="match status" value="2"/>
</dbReference>
<dbReference type="SUPFAM" id="SSF53850">
    <property type="entry name" value="Periplasmic binding protein-like II"/>
    <property type="match status" value="1"/>
</dbReference>
<proteinExistence type="predicted"/>
<dbReference type="Proteomes" id="UP000027665">
    <property type="component" value="Unassembled WGS sequence"/>
</dbReference>
<dbReference type="OrthoDB" id="9776669at2"/>
<name>A0A073INZ5_9BACT</name>
<dbReference type="PATRIC" id="fig|2754.20.peg.1155"/>
<dbReference type="eggNOG" id="COG2358">
    <property type="taxonomic scope" value="Bacteria"/>
</dbReference>
<dbReference type="Pfam" id="PF16868">
    <property type="entry name" value="NMT1_3"/>
    <property type="match status" value="1"/>
</dbReference>
<protein>
    <submittedName>
        <fullName evidence="2">C4-dicarboxylate ABC transporter substrate-binding protein</fullName>
    </submittedName>
</protein>
<dbReference type="PANTHER" id="PTHR42941">
    <property type="entry name" value="SLL1037 PROTEIN"/>
    <property type="match status" value="1"/>
</dbReference>
<accession>A0A073INZ5</accession>
<dbReference type="AlphaFoldDB" id="A0A073INZ5"/>
<comment type="caution">
    <text evidence="2">The sequence shown here is derived from an EMBL/GenBank/DDBJ whole genome shotgun (WGS) entry which is preliminary data.</text>
</comment>
<dbReference type="GeneID" id="90984646"/>
<feature type="chain" id="PRO_5001689875" evidence="1">
    <location>
        <begin position="18"/>
        <end position="335"/>
    </location>
</feature>